<dbReference type="GeneID" id="54999505"/>
<accession>A0A385E4R7</accession>
<evidence type="ECO:0000313" key="1">
    <source>
        <dbReference type="EMBL" id="AXQ66780.1"/>
    </source>
</evidence>
<proteinExistence type="predicted"/>
<dbReference type="Proteomes" id="UP000263435">
    <property type="component" value="Segment"/>
</dbReference>
<protein>
    <submittedName>
        <fullName evidence="1">Uncharacterized protein</fullName>
    </submittedName>
</protein>
<dbReference type="EMBL" id="MH645904">
    <property type="protein sequence ID" value="AXQ66780.1"/>
    <property type="molecule type" value="Genomic_DNA"/>
</dbReference>
<evidence type="ECO:0000313" key="2">
    <source>
        <dbReference type="Proteomes" id="UP000263435"/>
    </source>
</evidence>
<keyword evidence="2" id="KW-1185">Reference proteome</keyword>
<dbReference type="RefSeq" id="YP_009808602.1">
    <property type="nucleotide sequence ID" value="NC_048041.1"/>
</dbReference>
<name>A0A385E4R7_9CAUD</name>
<dbReference type="KEGG" id="vg:54999505"/>
<reference evidence="1 2" key="1">
    <citation type="submission" date="2018-07" db="EMBL/GenBank/DDBJ databases">
        <title>Sequencing of PG07.</title>
        <authorList>
            <person name="Ding T."/>
        </authorList>
    </citation>
    <scope>NUCLEOTIDE SEQUENCE [LARGE SCALE GENOMIC DNA]</scope>
</reference>
<organism evidence="1 2">
    <name type="scientific">Vibrio phage vB_VpS_PG07</name>
    <dbReference type="NCBI Taxonomy" id="2301664"/>
    <lineage>
        <taxon>Viruses</taxon>
        <taxon>Duplodnaviria</taxon>
        <taxon>Heunggongvirae</taxon>
        <taxon>Uroviricota</taxon>
        <taxon>Caudoviricetes</taxon>
        <taxon>Demerecviridae</taxon>
        <taxon>Pogseptimavirus</taxon>
        <taxon>Pogseptimavirus PG07</taxon>
    </lineage>
</organism>
<sequence>MPKLIHIVALDFELVEISDYTWEICEEEIHNVLDNIFVEHIPKGDFSEGFLELLREDLKMTKDEFDKVTHLVSVS</sequence>